<evidence type="ECO:0000313" key="7">
    <source>
        <dbReference type="Proteomes" id="UP000006055"/>
    </source>
</evidence>
<dbReference type="RefSeq" id="WP_014810092.1">
    <property type="nucleotide sequence ID" value="NC_018025.1"/>
</dbReference>
<keyword evidence="2" id="KW-0949">S-adenosyl-L-methionine</keyword>
<dbReference type="EMBL" id="CP003360">
    <property type="protein sequence ID" value="AFM24949.1"/>
    <property type="molecule type" value="Genomic_DNA"/>
</dbReference>
<dbReference type="eggNOG" id="COG0535">
    <property type="taxonomic scope" value="Bacteria"/>
</dbReference>
<dbReference type="Gene3D" id="3.20.20.70">
    <property type="entry name" value="Aldolase class I"/>
    <property type="match status" value="1"/>
</dbReference>
<evidence type="ECO:0008006" key="8">
    <source>
        <dbReference type="Google" id="ProtNLM"/>
    </source>
</evidence>
<keyword evidence="4" id="KW-0408">Iron</keyword>
<dbReference type="InterPro" id="IPR058240">
    <property type="entry name" value="rSAM_sf"/>
</dbReference>
<keyword evidence="7" id="KW-1185">Reference proteome</keyword>
<reference evidence="7" key="1">
    <citation type="submission" date="2012-06" db="EMBL/GenBank/DDBJ databases">
        <title>Complete sequence of chromosome of Desulfomonile tiedjei DSM 6799.</title>
        <authorList>
            <person name="Lucas S."/>
            <person name="Copeland A."/>
            <person name="Lapidus A."/>
            <person name="Glavina del Rio T."/>
            <person name="Dalin E."/>
            <person name="Tice H."/>
            <person name="Bruce D."/>
            <person name="Goodwin L."/>
            <person name="Pitluck S."/>
            <person name="Peters L."/>
            <person name="Ovchinnikova G."/>
            <person name="Zeytun A."/>
            <person name="Lu M."/>
            <person name="Kyrpides N."/>
            <person name="Mavromatis K."/>
            <person name="Ivanova N."/>
            <person name="Brettin T."/>
            <person name="Detter J.C."/>
            <person name="Han C."/>
            <person name="Larimer F."/>
            <person name="Land M."/>
            <person name="Hauser L."/>
            <person name="Markowitz V."/>
            <person name="Cheng J.-F."/>
            <person name="Hugenholtz P."/>
            <person name="Woyke T."/>
            <person name="Wu D."/>
            <person name="Spring S."/>
            <person name="Schroeder M."/>
            <person name="Brambilla E."/>
            <person name="Klenk H.-P."/>
            <person name="Eisen J.A."/>
        </authorList>
    </citation>
    <scope>NUCLEOTIDE SEQUENCE [LARGE SCALE GENOMIC DNA]</scope>
    <source>
        <strain evidence="7">ATCC 49306 / DSM 6799 / DCB-1</strain>
    </source>
</reference>
<dbReference type="InterPro" id="IPR007197">
    <property type="entry name" value="rSAM"/>
</dbReference>
<dbReference type="InterPro" id="IPR013785">
    <property type="entry name" value="Aldolase_TIM"/>
</dbReference>
<keyword evidence="3" id="KW-0479">Metal-binding</keyword>
<dbReference type="OrthoDB" id="5414041at2"/>
<evidence type="ECO:0000313" key="6">
    <source>
        <dbReference type="EMBL" id="AFM24949.1"/>
    </source>
</evidence>
<dbReference type="Proteomes" id="UP000006055">
    <property type="component" value="Chromosome"/>
</dbReference>
<evidence type="ECO:0000256" key="3">
    <source>
        <dbReference type="ARBA" id="ARBA00022723"/>
    </source>
</evidence>
<dbReference type="PANTHER" id="PTHR11228">
    <property type="entry name" value="RADICAL SAM DOMAIN PROTEIN"/>
    <property type="match status" value="1"/>
</dbReference>
<dbReference type="STRING" id="706587.Desti_2258"/>
<dbReference type="AlphaFoldDB" id="I4C5V8"/>
<accession>I4C5V8</accession>
<protein>
    <recommendedName>
        <fullName evidence="8">Radical SAM core domain-containing protein</fullName>
    </recommendedName>
</protein>
<dbReference type="SFLD" id="SFLDS00029">
    <property type="entry name" value="Radical_SAM"/>
    <property type="match status" value="1"/>
</dbReference>
<dbReference type="InterPro" id="IPR050377">
    <property type="entry name" value="Radical_SAM_PqqE_MftC-like"/>
</dbReference>
<name>I4C5V8_DESTA</name>
<comment type="cofactor">
    <cofactor evidence="1">
        <name>[4Fe-4S] cluster</name>
        <dbReference type="ChEBI" id="CHEBI:49883"/>
    </cofactor>
</comment>
<dbReference type="SUPFAM" id="SSF102114">
    <property type="entry name" value="Radical SAM enzymes"/>
    <property type="match status" value="1"/>
</dbReference>
<proteinExistence type="predicted"/>
<dbReference type="PANTHER" id="PTHR11228:SF7">
    <property type="entry name" value="PQQA PEPTIDE CYCLASE"/>
    <property type="match status" value="1"/>
</dbReference>
<organism evidence="6 7">
    <name type="scientific">Desulfomonile tiedjei (strain ATCC 49306 / DSM 6799 / DCB-1)</name>
    <dbReference type="NCBI Taxonomy" id="706587"/>
    <lineage>
        <taxon>Bacteria</taxon>
        <taxon>Pseudomonadati</taxon>
        <taxon>Thermodesulfobacteriota</taxon>
        <taxon>Desulfomonilia</taxon>
        <taxon>Desulfomonilales</taxon>
        <taxon>Desulfomonilaceae</taxon>
        <taxon>Desulfomonile</taxon>
    </lineage>
</organism>
<evidence type="ECO:0000256" key="1">
    <source>
        <dbReference type="ARBA" id="ARBA00001966"/>
    </source>
</evidence>
<dbReference type="GO" id="GO:0051536">
    <property type="term" value="F:iron-sulfur cluster binding"/>
    <property type="evidence" value="ECO:0007669"/>
    <property type="project" value="UniProtKB-KW"/>
</dbReference>
<evidence type="ECO:0000256" key="5">
    <source>
        <dbReference type="ARBA" id="ARBA00023014"/>
    </source>
</evidence>
<dbReference type="GO" id="GO:0046872">
    <property type="term" value="F:metal ion binding"/>
    <property type="evidence" value="ECO:0007669"/>
    <property type="project" value="UniProtKB-KW"/>
</dbReference>
<keyword evidence="5" id="KW-0411">Iron-sulfur</keyword>
<gene>
    <name evidence="6" type="ordered locus">Desti_2258</name>
</gene>
<evidence type="ECO:0000256" key="4">
    <source>
        <dbReference type="ARBA" id="ARBA00023004"/>
    </source>
</evidence>
<dbReference type="HOGENOM" id="CLU_715459_0_0_7"/>
<evidence type="ECO:0000256" key="2">
    <source>
        <dbReference type="ARBA" id="ARBA00022691"/>
    </source>
</evidence>
<dbReference type="KEGG" id="dti:Desti_2258"/>
<sequence length="381" mass="44056">MKVNENYSFLIDVASTCNLKCPSCPQANPKNPVRRNELMEPELLDSILRKATSECQISFVYLYNWAEPFLNPKLPDLIDIVNSHNIPCGVSSNLNIRRNIDRVVASNPANFVISTSGFNQHTYGKMHAAGNVERVKENMIWLSEVRKNTNSRTRVEVNYIRYLGNLDELVLMRKFAASLGFFFRQSIAALFPLERLLKYLSDSQKKERTIDEEKELFEILLFPYEELMQLSGPFKRFPCSYREEQIVLNSRGQVQLCCLVFDPTRFTITDFLSDSIERIRELKRGQDFCKSCIEKGIHTLGLRFGPNLRPVVLKKVADYYSEAGVDFHNLPRTSNGLWFDRSVRLLKESARRSIVLRRLTREAVTRFPVLKRLPGDILSLE</sequence>
<dbReference type="CDD" id="cd01335">
    <property type="entry name" value="Radical_SAM"/>
    <property type="match status" value="1"/>
</dbReference>
<dbReference type="GO" id="GO:0003824">
    <property type="term" value="F:catalytic activity"/>
    <property type="evidence" value="ECO:0007669"/>
    <property type="project" value="InterPro"/>
</dbReference>